<keyword evidence="3" id="KW-1185">Reference proteome</keyword>
<sequence length="123" mass="13095">MAFRGSDGHGEVRFVALPGSVVGYGERGVEGAAYSCKGGHLFRDSAEDNWWIIFQPHVGEVADSSQAQGDVLACSDTFGDLVHVRVLAAGVIRRDADAAFREQEPGSYEDAVRTADAIPRDGA</sequence>
<evidence type="ECO:0000256" key="1">
    <source>
        <dbReference type="SAM" id="MobiDB-lite"/>
    </source>
</evidence>
<evidence type="ECO:0000313" key="3">
    <source>
        <dbReference type="Proteomes" id="UP000664164"/>
    </source>
</evidence>
<proteinExistence type="predicted"/>
<accession>A0A939KLV8</accession>
<dbReference type="AlphaFoldDB" id="A0A939KLV8"/>
<dbReference type="Proteomes" id="UP000664164">
    <property type="component" value="Unassembled WGS sequence"/>
</dbReference>
<name>A0A939KLV8_9MICC</name>
<reference evidence="2" key="1">
    <citation type="submission" date="2021-03" db="EMBL/GenBank/DDBJ databases">
        <title>A new species, PO-11, isolated from a karst cave deposit.</title>
        <authorList>
            <person name="Zhaoxiaoyong W."/>
        </authorList>
    </citation>
    <scope>NUCLEOTIDE SEQUENCE</scope>
    <source>
        <strain evidence="2">PO-11</strain>
    </source>
</reference>
<feature type="region of interest" description="Disordered" evidence="1">
    <location>
        <begin position="103"/>
        <end position="123"/>
    </location>
</feature>
<organism evidence="2 3">
    <name type="scientific">Arthrobacter cavernae</name>
    <dbReference type="NCBI Taxonomy" id="2817681"/>
    <lineage>
        <taxon>Bacteria</taxon>
        <taxon>Bacillati</taxon>
        <taxon>Actinomycetota</taxon>
        <taxon>Actinomycetes</taxon>
        <taxon>Micrococcales</taxon>
        <taxon>Micrococcaceae</taxon>
        <taxon>Arthrobacter</taxon>
    </lineage>
</organism>
<dbReference type="RefSeq" id="WP_207615373.1">
    <property type="nucleotide sequence ID" value="NZ_JAFNLL010000010.1"/>
</dbReference>
<protein>
    <submittedName>
        <fullName evidence="2">Uncharacterized protein</fullName>
    </submittedName>
</protein>
<dbReference type="EMBL" id="JAFNLL010000010">
    <property type="protein sequence ID" value="MBO1267571.1"/>
    <property type="molecule type" value="Genomic_DNA"/>
</dbReference>
<evidence type="ECO:0000313" key="2">
    <source>
        <dbReference type="EMBL" id="MBO1267571.1"/>
    </source>
</evidence>
<gene>
    <name evidence="2" type="ORF">J1902_06155</name>
</gene>
<comment type="caution">
    <text evidence="2">The sequence shown here is derived from an EMBL/GenBank/DDBJ whole genome shotgun (WGS) entry which is preliminary data.</text>
</comment>